<gene>
    <name evidence="1" type="ORF">METZ01_LOCUS58547</name>
</gene>
<sequence length="44" mass="4756">MTGNTTFHLVVGLTSIGRPIPLENGGYVIGYSYAFRAMSFSMTP</sequence>
<dbReference type="AlphaFoldDB" id="A0A381SWG7"/>
<name>A0A381SWG7_9ZZZZ</name>
<dbReference type="EMBL" id="UINC01003367">
    <property type="protein sequence ID" value="SVA05693.1"/>
    <property type="molecule type" value="Genomic_DNA"/>
</dbReference>
<proteinExistence type="predicted"/>
<accession>A0A381SWG7</accession>
<organism evidence="1">
    <name type="scientific">marine metagenome</name>
    <dbReference type="NCBI Taxonomy" id="408172"/>
    <lineage>
        <taxon>unclassified sequences</taxon>
        <taxon>metagenomes</taxon>
        <taxon>ecological metagenomes</taxon>
    </lineage>
</organism>
<evidence type="ECO:0000313" key="1">
    <source>
        <dbReference type="EMBL" id="SVA05693.1"/>
    </source>
</evidence>
<protein>
    <submittedName>
        <fullName evidence="1">Uncharacterized protein</fullName>
    </submittedName>
</protein>
<reference evidence="1" key="1">
    <citation type="submission" date="2018-05" db="EMBL/GenBank/DDBJ databases">
        <authorList>
            <person name="Lanie J.A."/>
            <person name="Ng W.-L."/>
            <person name="Kazmierczak K.M."/>
            <person name="Andrzejewski T.M."/>
            <person name="Davidsen T.M."/>
            <person name="Wayne K.J."/>
            <person name="Tettelin H."/>
            <person name="Glass J.I."/>
            <person name="Rusch D."/>
            <person name="Podicherti R."/>
            <person name="Tsui H.-C.T."/>
            <person name="Winkler M.E."/>
        </authorList>
    </citation>
    <scope>NUCLEOTIDE SEQUENCE</scope>
</reference>